<feature type="transmembrane region" description="Helical" evidence="1">
    <location>
        <begin position="195"/>
        <end position="214"/>
    </location>
</feature>
<name>A0A2G5T978_9PELO</name>
<dbReference type="OrthoDB" id="5856444at2759"/>
<protein>
    <submittedName>
        <fullName evidence="2">Uncharacterized protein</fullName>
    </submittedName>
</protein>
<organism evidence="2 3">
    <name type="scientific">Caenorhabditis nigoni</name>
    <dbReference type="NCBI Taxonomy" id="1611254"/>
    <lineage>
        <taxon>Eukaryota</taxon>
        <taxon>Metazoa</taxon>
        <taxon>Ecdysozoa</taxon>
        <taxon>Nematoda</taxon>
        <taxon>Chromadorea</taxon>
        <taxon>Rhabditida</taxon>
        <taxon>Rhabditina</taxon>
        <taxon>Rhabditomorpha</taxon>
        <taxon>Rhabditoidea</taxon>
        <taxon>Rhabditidae</taxon>
        <taxon>Peloderinae</taxon>
        <taxon>Caenorhabditis</taxon>
    </lineage>
</organism>
<dbReference type="EMBL" id="PDUG01000005">
    <property type="protein sequence ID" value="PIC23671.1"/>
    <property type="molecule type" value="Genomic_DNA"/>
</dbReference>
<sequence length="302" mass="33822">MTNLSTLYSKHAFSHDANLSFLATASDLDDQLENLQELLLPISLTLKIVKRAFIVLAIFLGLYSIGALVIVRHFLRAHVVYSEQWKTFVEFPVIHHACHVVRKFYSVSVMLNLCFFGILGFVLHADGINSVIGMFISGILAIVAAVYSAIVAWFVQVYQIMISLEIFNGLENKDEQLMGPELEARKMKKKKIIRNLYKIFLLRDFVVIPAFVVYDSYQAFIAVQSGKSISVLGSGVTMVVGMFILSAIQLFGLMLPVSIMLATLIFSQKIEKEQVSMSANLCKVEPLAIVNDMEKPPIQTSY</sequence>
<proteinExistence type="predicted"/>
<feature type="transmembrane region" description="Helical" evidence="1">
    <location>
        <begin position="104"/>
        <end position="125"/>
    </location>
</feature>
<comment type="caution">
    <text evidence="2">The sequence shown here is derived from an EMBL/GenBank/DDBJ whole genome shotgun (WGS) entry which is preliminary data.</text>
</comment>
<evidence type="ECO:0000313" key="3">
    <source>
        <dbReference type="Proteomes" id="UP000230233"/>
    </source>
</evidence>
<feature type="transmembrane region" description="Helical" evidence="1">
    <location>
        <begin position="131"/>
        <end position="155"/>
    </location>
</feature>
<keyword evidence="3" id="KW-1185">Reference proteome</keyword>
<accession>A0A2G5T978</accession>
<keyword evidence="1" id="KW-0472">Membrane</keyword>
<feature type="transmembrane region" description="Helical" evidence="1">
    <location>
        <begin position="234"/>
        <end position="267"/>
    </location>
</feature>
<dbReference type="AlphaFoldDB" id="A0A2G5T978"/>
<dbReference type="Proteomes" id="UP000230233">
    <property type="component" value="Chromosome V"/>
</dbReference>
<keyword evidence="1" id="KW-1133">Transmembrane helix</keyword>
<evidence type="ECO:0000256" key="1">
    <source>
        <dbReference type="SAM" id="Phobius"/>
    </source>
</evidence>
<reference evidence="3" key="1">
    <citation type="submission" date="2017-10" db="EMBL/GenBank/DDBJ databases">
        <title>Rapid genome shrinkage in a self-fertile nematode reveals novel sperm competition proteins.</title>
        <authorList>
            <person name="Yin D."/>
            <person name="Schwarz E.M."/>
            <person name="Thomas C.G."/>
            <person name="Felde R.L."/>
            <person name="Korf I.F."/>
            <person name="Cutter A.D."/>
            <person name="Schartner C.M."/>
            <person name="Ralston E.J."/>
            <person name="Meyer B.J."/>
            <person name="Haag E.S."/>
        </authorList>
    </citation>
    <scope>NUCLEOTIDE SEQUENCE [LARGE SCALE GENOMIC DNA]</scope>
    <source>
        <strain evidence="3">JU1422</strain>
    </source>
</reference>
<keyword evidence="1" id="KW-0812">Transmembrane</keyword>
<evidence type="ECO:0000313" key="2">
    <source>
        <dbReference type="EMBL" id="PIC23671.1"/>
    </source>
</evidence>
<gene>
    <name evidence="2" type="primary">Cnig_chr_V.g17291</name>
    <name evidence="2" type="ORF">B9Z55_017291</name>
</gene>
<feature type="transmembrane region" description="Helical" evidence="1">
    <location>
        <begin position="48"/>
        <end position="71"/>
    </location>
</feature>